<evidence type="ECO:0000256" key="6">
    <source>
        <dbReference type="ARBA" id="ARBA00044735"/>
    </source>
</evidence>
<dbReference type="AlphaFoldDB" id="A0A9P0B0G3"/>
<dbReference type="CDD" id="cd20262">
    <property type="entry name" value="Complex1_LYR_LYRM2"/>
    <property type="match status" value="1"/>
</dbReference>
<dbReference type="PANTHER" id="PTHR13675:SF0">
    <property type="entry name" value="LYR MOTIF-CONTAINING PROTEIN 2"/>
    <property type="match status" value="1"/>
</dbReference>
<evidence type="ECO:0000313" key="8">
    <source>
        <dbReference type="EMBL" id="CAH0553740.1"/>
    </source>
</evidence>
<dbReference type="InterPro" id="IPR008011">
    <property type="entry name" value="Complex1_LYR_dom"/>
</dbReference>
<sequence>MSKPILSLKQFMLKQEVKALYRKIFKAIREVPDKTYQEELKQWTRRDFRSNANQTDEISIRMSLKYGERCLRELETSLSLAK</sequence>
<evidence type="ECO:0000256" key="1">
    <source>
        <dbReference type="ARBA" id="ARBA00004173"/>
    </source>
</evidence>
<gene>
    <name evidence="8" type="ORF">MELIAE_LOCUS5660</name>
</gene>
<evidence type="ECO:0000259" key="7">
    <source>
        <dbReference type="Pfam" id="PF05347"/>
    </source>
</evidence>
<keyword evidence="9" id="KW-1185">Reference proteome</keyword>
<organism evidence="8 9">
    <name type="scientific">Brassicogethes aeneus</name>
    <name type="common">Rape pollen beetle</name>
    <name type="synonym">Meligethes aeneus</name>
    <dbReference type="NCBI Taxonomy" id="1431903"/>
    <lineage>
        <taxon>Eukaryota</taxon>
        <taxon>Metazoa</taxon>
        <taxon>Ecdysozoa</taxon>
        <taxon>Arthropoda</taxon>
        <taxon>Hexapoda</taxon>
        <taxon>Insecta</taxon>
        <taxon>Pterygota</taxon>
        <taxon>Neoptera</taxon>
        <taxon>Endopterygota</taxon>
        <taxon>Coleoptera</taxon>
        <taxon>Polyphaga</taxon>
        <taxon>Cucujiformia</taxon>
        <taxon>Nitidulidae</taxon>
        <taxon>Meligethinae</taxon>
        <taxon>Brassicogethes</taxon>
    </lineage>
</organism>
<proteinExistence type="inferred from homology"/>
<dbReference type="GO" id="GO:0005739">
    <property type="term" value="C:mitochondrion"/>
    <property type="evidence" value="ECO:0007669"/>
    <property type="project" value="UniProtKB-SubCell"/>
</dbReference>
<dbReference type="Pfam" id="PF05347">
    <property type="entry name" value="Complex1_LYR"/>
    <property type="match status" value="1"/>
</dbReference>
<comment type="function">
    <text evidence="6">Involved in efficient integration of the N-module into mitochondrial respiratory chain complex I.</text>
</comment>
<keyword evidence="3" id="KW-0809">Transit peptide</keyword>
<dbReference type="Proteomes" id="UP001154078">
    <property type="component" value="Chromosome 3"/>
</dbReference>
<accession>A0A9P0B0G3</accession>
<comment type="subcellular location">
    <subcellularLocation>
        <location evidence="1">Mitochondrion</location>
    </subcellularLocation>
</comment>
<evidence type="ECO:0000313" key="9">
    <source>
        <dbReference type="Proteomes" id="UP001154078"/>
    </source>
</evidence>
<dbReference type="OrthoDB" id="74240at2759"/>
<reference evidence="8" key="1">
    <citation type="submission" date="2021-12" db="EMBL/GenBank/DDBJ databases">
        <authorList>
            <person name="King R."/>
        </authorList>
    </citation>
    <scope>NUCLEOTIDE SEQUENCE</scope>
</reference>
<keyword evidence="4" id="KW-0496">Mitochondrion</keyword>
<evidence type="ECO:0000256" key="4">
    <source>
        <dbReference type="ARBA" id="ARBA00023128"/>
    </source>
</evidence>
<evidence type="ECO:0000256" key="2">
    <source>
        <dbReference type="ARBA" id="ARBA00009508"/>
    </source>
</evidence>
<name>A0A9P0B0G3_BRAAE</name>
<protein>
    <recommendedName>
        <fullName evidence="5">LYR motif-containing protein 2</fullName>
    </recommendedName>
</protein>
<evidence type="ECO:0000256" key="5">
    <source>
        <dbReference type="ARBA" id="ARBA00026235"/>
    </source>
</evidence>
<feature type="domain" description="Complex 1 LYR protein" evidence="7">
    <location>
        <begin position="15"/>
        <end position="71"/>
    </location>
</feature>
<dbReference type="PANTHER" id="PTHR13675">
    <property type="entry name" value="LYR MOTIF-CONTAINING PROTEIN 2"/>
    <property type="match status" value="1"/>
</dbReference>
<dbReference type="EMBL" id="OV121134">
    <property type="protein sequence ID" value="CAH0553740.1"/>
    <property type="molecule type" value="Genomic_DNA"/>
</dbReference>
<dbReference type="InterPro" id="IPR045293">
    <property type="entry name" value="Complex1_LYR_LYRM2"/>
</dbReference>
<evidence type="ECO:0000256" key="3">
    <source>
        <dbReference type="ARBA" id="ARBA00022946"/>
    </source>
</evidence>
<comment type="similarity">
    <text evidence="2">Belongs to the complex I LYR family.</text>
</comment>